<feature type="domain" description="1-deoxy-D-xylulose 5-phosphate reductoisomerase C-terminal" evidence="11">
    <location>
        <begin position="163"/>
        <end position="246"/>
    </location>
</feature>
<dbReference type="Gene3D" id="3.40.50.720">
    <property type="entry name" value="NAD(P)-binding Rossmann-like Domain"/>
    <property type="match status" value="1"/>
</dbReference>
<evidence type="ECO:0000259" key="10">
    <source>
        <dbReference type="Pfam" id="PF02670"/>
    </source>
</evidence>
<keyword evidence="9" id="KW-0460">Magnesium</keyword>
<dbReference type="FunFam" id="3.40.50.720:FF:000045">
    <property type="entry name" value="1-deoxy-D-xylulose 5-phosphate reductoisomerase"/>
    <property type="match status" value="1"/>
</dbReference>
<evidence type="ECO:0000259" key="12">
    <source>
        <dbReference type="Pfam" id="PF13288"/>
    </source>
</evidence>
<protein>
    <recommendedName>
        <fullName evidence="9">1-deoxy-D-xylulose 5-phosphate reductoisomerase</fullName>
        <shortName evidence="9">DXP reductoisomerase</shortName>
        <ecNumber evidence="9">1.1.1.267</ecNumber>
    </recommendedName>
    <alternativeName>
        <fullName evidence="9">1-deoxyxylulose-5-phosphate reductoisomerase</fullName>
    </alternativeName>
    <alternativeName>
        <fullName evidence="9">2-C-methyl-D-erythritol 4-phosphate synthase</fullName>
    </alternativeName>
</protein>
<evidence type="ECO:0000256" key="8">
    <source>
        <dbReference type="ARBA" id="ARBA00048543"/>
    </source>
</evidence>
<organism evidence="13 14">
    <name type="scientific">Desulfohalobium retbaense (strain ATCC 49708 / DSM 5692 / JCM 16813 / HR100)</name>
    <dbReference type="NCBI Taxonomy" id="485915"/>
    <lineage>
        <taxon>Bacteria</taxon>
        <taxon>Pseudomonadati</taxon>
        <taxon>Thermodesulfobacteriota</taxon>
        <taxon>Desulfovibrionia</taxon>
        <taxon>Desulfovibrionales</taxon>
        <taxon>Desulfohalobiaceae</taxon>
        <taxon>Desulfohalobium</taxon>
    </lineage>
</organism>
<dbReference type="KEGG" id="drt:Dret_1947"/>
<dbReference type="PIRSF" id="PIRSF006205">
    <property type="entry name" value="Dxp_reductismrs"/>
    <property type="match status" value="1"/>
</dbReference>
<dbReference type="PANTHER" id="PTHR30525">
    <property type="entry name" value="1-DEOXY-D-XYLULOSE 5-PHOSPHATE REDUCTOISOMERASE"/>
    <property type="match status" value="1"/>
</dbReference>
<feature type="binding site" evidence="9">
    <location>
        <position position="193"/>
    </location>
    <ligand>
        <name>1-deoxy-D-xylulose 5-phosphate</name>
        <dbReference type="ChEBI" id="CHEBI:57792"/>
    </ligand>
</feature>
<feature type="domain" description="1-deoxy-D-xylulose 5-phosphate reductoisomerase N-terminal" evidence="10">
    <location>
        <begin position="22"/>
        <end position="149"/>
    </location>
</feature>
<evidence type="ECO:0000259" key="11">
    <source>
        <dbReference type="Pfam" id="PF08436"/>
    </source>
</evidence>
<dbReference type="AlphaFoldDB" id="C8X4K8"/>
<feature type="binding site" evidence="9">
    <location>
        <position position="28"/>
    </location>
    <ligand>
        <name>NADPH</name>
        <dbReference type="ChEBI" id="CHEBI:57783"/>
    </ligand>
</feature>
<dbReference type="RefSeq" id="WP_015752374.1">
    <property type="nucleotide sequence ID" value="NC_013223.1"/>
</dbReference>
<feature type="binding site" evidence="9">
    <location>
        <position position="56"/>
    </location>
    <ligand>
        <name>NADPH</name>
        <dbReference type="ChEBI" id="CHEBI:57783"/>
    </ligand>
</feature>
<sequence length="409" mass="44195">MNTSATYISRLDPAPSTGPRKVIVLGSTGSIGCSALKVLAQHPDTFEVLGLAGATNANLLAEQARQWRPSVLGVLDDTVREEVRHLLPADYRPQWMVGNPGYQEMAALSEAELVLCAQVGAAGLPPTLAAVKAGKIVALANKESLVLAGTLVRELCTASGACLLPVDSEHNAMFQALAGHDPHDVRKFVLTASGGPFRGRLREELRRVTPDQALAHPNWSMGAKISIDSSTLMNKGLECIEAAYLFGVDMDRIEVVVHPESIIHSLVEYRDGSLLGHLGVPDMQIPIAHCLSYPNRLDLDLEPLDLTRLSGLHFEKPDESTFPCLALAREALANGPSFPIVLNAANEIAVDLFLRRELAYLDIARLLERTLQAHTPSAVTDLESIHAVDDWARKQARSFAAQYFSAPSA</sequence>
<dbReference type="EC" id="1.1.1.267" evidence="9"/>
<comment type="cofactor">
    <cofactor evidence="9">
        <name>Mg(2+)</name>
        <dbReference type="ChEBI" id="CHEBI:18420"/>
    </cofactor>
    <cofactor evidence="9">
        <name>Mn(2+)</name>
        <dbReference type="ChEBI" id="CHEBI:29035"/>
    </cofactor>
</comment>
<evidence type="ECO:0000256" key="3">
    <source>
        <dbReference type="ARBA" id="ARBA00022723"/>
    </source>
</evidence>
<dbReference type="HOGENOM" id="CLU_035714_4_0_7"/>
<feature type="binding site" evidence="9">
    <location>
        <position position="235"/>
    </location>
    <ligand>
        <name>1-deoxy-D-xylulose 5-phosphate</name>
        <dbReference type="ChEBI" id="CHEBI:57792"/>
    </ligand>
</feature>
<evidence type="ECO:0000256" key="9">
    <source>
        <dbReference type="HAMAP-Rule" id="MF_00183"/>
    </source>
</evidence>
<feature type="binding site" evidence="9">
    <location>
        <position position="141"/>
    </location>
    <ligand>
        <name>NADPH</name>
        <dbReference type="ChEBI" id="CHEBI:57783"/>
    </ligand>
</feature>
<feature type="binding site" evidence="9">
    <location>
        <position position="29"/>
    </location>
    <ligand>
        <name>NADPH</name>
        <dbReference type="ChEBI" id="CHEBI:57783"/>
    </ligand>
</feature>
<dbReference type="InterPro" id="IPR013512">
    <property type="entry name" value="DXP_reductoisomerase_N"/>
</dbReference>
<keyword evidence="3 9" id="KW-0479">Metal-binding</keyword>
<dbReference type="InterPro" id="IPR003821">
    <property type="entry name" value="DXP_reductoisomerase"/>
</dbReference>
<evidence type="ECO:0000256" key="2">
    <source>
        <dbReference type="ARBA" id="ARBA00006825"/>
    </source>
</evidence>
<evidence type="ECO:0000313" key="14">
    <source>
        <dbReference type="Proteomes" id="UP000001052"/>
    </source>
</evidence>
<feature type="binding site" evidence="9">
    <location>
        <position position="142"/>
    </location>
    <ligand>
        <name>1-deoxy-D-xylulose 5-phosphate</name>
        <dbReference type="ChEBI" id="CHEBI:57792"/>
    </ligand>
</feature>
<dbReference type="UniPathway" id="UPA00056">
    <property type="reaction ID" value="UER00092"/>
</dbReference>
<dbReference type="GO" id="GO:0051484">
    <property type="term" value="P:isopentenyl diphosphate biosynthetic process, methylerythritol 4-phosphate pathway involved in terpenoid biosynthetic process"/>
    <property type="evidence" value="ECO:0007669"/>
    <property type="project" value="UniProtKB-ARBA"/>
</dbReference>
<feature type="binding site" evidence="9">
    <location>
        <position position="143"/>
    </location>
    <ligand>
        <name>NADPH</name>
        <dbReference type="ChEBI" id="CHEBI:57783"/>
    </ligand>
</feature>
<dbReference type="PANTHER" id="PTHR30525:SF0">
    <property type="entry name" value="1-DEOXY-D-XYLULOSE 5-PHOSPHATE REDUCTOISOMERASE, CHLOROPLASTIC"/>
    <property type="match status" value="1"/>
</dbReference>
<reference evidence="13 14" key="2">
    <citation type="journal article" date="2010" name="Stand. Genomic Sci.">
        <title>Complete genome sequence of Desulfohalobium retbaense type strain (HR(100)).</title>
        <authorList>
            <person name="Spring S."/>
            <person name="Nolan M."/>
            <person name="Lapidus A."/>
            <person name="Glavina Del Rio T."/>
            <person name="Copeland A."/>
            <person name="Tice H."/>
            <person name="Cheng J.F."/>
            <person name="Lucas S."/>
            <person name="Land M."/>
            <person name="Chen F."/>
            <person name="Bruce D."/>
            <person name="Goodwin L."/>
            <person name="Pitluck S."/>
            <person name="Ivanova N."/>
            <person name="Mavromatis K."/>
            <person name="Mikhailova N."/>
            <person name="Pati A."/>
            <person name="Chen A."/>
            <person name="Palaniappan K."/>
            <person name="Hauser L."/>
            <person name="Chang Y.J."/>
            <person name="Jeffries C.D."/>
            <person name="Munk C."/>
            <person name="Kiss H."/>
            <person name="Chain P."/>
            <person name="Han C."/>
            <person name="Brettin T."/>
            <person name="Detter J.C."/>
            <person name="Schuler E."/>
            <person name="Goker M."/>
            <person name="Rohde M."/>
            <person name="Bristow J."/>
            <person name="Eisen J.A."/>
            <person name="Markowitz V."/>
            <person name="Hugenholtz P."/>
            <person name="Kyrpides N.C."/>
            <person name="Klenk H.P."/>
        </authorList>
    </citation>
    <scope>NUCLEOTIDE SEQUENCE [LARGE SCALE GENOMIC DNA]</scope>
    <source>
        <strain evidence="13 14">DSM 5692</strain>
    </source>
</reference>
<accession>C8X4K8</accession>
<feature type="binding site" evidence="9">
    <location>
        <position position="222"/>
    </location>
    <ligand>
        <name>NADPH</name>
        <dbReference type="ChEBI" id="CHEBI:57783"/>
    </ligand>
</feature>
<feature type="binding site" evidence="9">
    <location>
        <position position="238"/>
    </location>
    <ligand>
        <name>1-deoxy-D-xylulose 5-phosphate</name>
        <dbReference type="ChEBI" id="CHEBI:57792"/>
    </ligand>
</feature>
<keyword evidence="6 9" id="KW-0464">Manganese</keyword>
<feature type="binding site" evidence="9">
    <location>
        <position position="238"/>
    </location>
    <ligand>
        <name>Mn(2+)</name>
        <dbReference type="ChEBI" id="CHEBI:29035"/>
    </ligand>
</feature>
<dbReference type="SUPFAM" id="SSF55347">
    <property type="entry name" value="Glyceraldehyde-3-phosphate dehydrogenase-like, C-terminal domain"/>
    <property type="match status" value="1"/>
</dbReference>
<feature type="binding site" evidence="9">
    <location>
        <position position="234"/>
    </location>
    <ligand>
        <name>1-deoxy-D-xylulose 5-phosphate</name>
        <dbReference type="ChEBI" id="CHEBI:57792"/>
    </ligand>
</feature>
<dbReference type="GO" id="GO:0030145">
    <property type="term" value="F:manganese ion binding"/>
    <property type="evidence" value="ECO:0007669"/>
    <property type="project" value="TreeGrafter"/>
</dbReference>
<dbReference type="NCBIfam" id="NF009114">
    <property type="entry name" value="PRK12464.1"/>
    <property type="match status" value="1"/>
</dbReference>
<comment type="caution">
    <text evidence="9">Lacks conserved residue(s) required for the propagation of feature annotation.</text>
</comment>
<dbReference type="SUPFAM" id="SSF69055">
    <property type="entry name" value="1-deoxy-D-xylulose-5-phosphate reductoisomerase, C-terminal domain"/>
    <property type="match status" value="1"/>
</dbReference>
<proteinExistence type="inferred from homology"/>
<dbReference type="Proteomes" id="UP000001052">
    <property type="component" value="Chromosome"/>
</dbReference>
<evidence type="ECO:0000256" key="1">
    <source>
        <dbReference type="ARBA" id="ARBA00005094"/>
    </source>
</evidence>
<feature type="binding site" evidence="9">
    <location>
        <position position="216"/>
    </location>
    <ligand>
        <name>1-deoxy-D-xylulose 5-phosphate</name>
        <dbReference type="ChEBI" id="CHEBI:57792"/>
    </ligand>
</feature>
<dbReference type="EMBL" id="CP001734">
    <property type="protein sequence ID" value="ACV69231.1"/>
    <property type="molecule type" value="Genomic_DNA"/>
</dbReference>
<comment type="pathway">
    <text evidence="1 9">Isoprenoid biosynthesis; isopentenyl diphosphate biosynthesis via DXP pathway; isopentenyl diphosphate from 1-deoxy-D-xylulose 5-phosphate: step 1/6.</text>
</comment>
<feature type="domain" description="DXP reductoisomerase C-terminal" evidence="12">
    <location>
        <begin position="278"/>
        <end position="394"/>
    </location>
</feature>
<dbReference type="eggNOG" id="COG0743">
    <property type="taxonomic scope" value="Bacteria"/>
</dbReference>
<feature type="binding site" evidence="9">
    <location>
        <position position="169"/>
    </location>
    <ligand>
        <name>Mn(2+)</name>
        <dbReference type="ChEBI" id="CHEBI:29035"/>
    </ligand>
</feature>
<dbReference type="InterPro" id="IPR036291">
    <property type="entry name" value="NAD(P)-bd_dom_sf"/>
</dbReference>
<evidence type="ECO:0000256" key="4">
    <source>
        <dbReference type="ARBA" id="ARBA00022857"/>
    </source>
</evidence>
<feature type="binding site" evidence="9">
    <location>
        <position position="169"/>
    </location>
    <ligand>
        <name>1-deoxy-D-xylulose 5-phosphate</name>
        <dbReference type="ChEBI" id="CHEBI:57792"/>
    </ligand>
</feature>
<keyword evidence="14" id="KW-1185">Reference proteome</keyword>
<dbReference type="InterPro" id="IPR036169">
    <property type="entry name" value="DXPR_C_sf"/>
</dbReference>
<dbReference type="GO" id="GO:0030604">
    <property type="term" value="F:1-deoxy-D-xylulose-5-phosphate reductoisomerase activity"/>
    <property type="evidence" value="ECO:0007669"/>
    <property type="project" value="UniProtKB-UniRule"/>
</dbReference>
<reference evidence="14" key="1">
    <citation type="submission" date="2009-09" db="EMBL/GenBank/DDBJ databases">
        <title>The complete chromosome of Desulfohalobium retbaense DSM 5692.</title>
        <authorList>
            <consortium name="US DOE Joint Genome Institute (JGI-PGF)"/>
            <person name="Lucas S."/>
            <person name="Copeland A."/>
            <person name="Lapidus A."/>
            <person name="Glavina del Rio T."/>
            <person name="Dalin E."/>
            <person name="Tice H."/>
            <person name="Bruce D."/>
            <person name="Goodwin L."/>
            <person name="Pitluck S."/>
            <person name="Kyrpides N."/>
            <person name="Mavromatis K."/>
            <person name="Ivanova N."/>
            <person name="Mikhailova N."/>
            <person name="Munk A.C."/>
            <person name="Brettin T."/>
            <person name="Detter J.C."/>
            <person name="Han C."/>
            <person name="Tapia R."/>
            <person name="Larimer F."/>
            <person name="Land M."/>
            <person name="Hauser L."/>
            <person name="Markowitz V."/>
            <person name="Cheng J.-F."/>
            <person name="Hugenholtz P."/>
            <person name="Woyke T."/>
            <person name="Wu D."/>
            <person name="Spring S."/>
            <person name="Klenk H.-P."/>
            <person name="Eisen J.A."/>
        </authorList>
    </citation>
    <scope>NUCLEOTIDE SEQUENCE [LARGE SCALE GENOMIC DNA]</scope>
    <source>
        <strain evidence="14">DSM 5692</strain>
    </source>
</reference>
<evidence type="ECO:0000256" key="7">
    <source>
        <dbReference type="ARBA" id="ARBA00023229"/>
    </source>
</evidence>
<comment type="catalytic activity">
    <reaction evidence="8">
        <text>2-C-methyl-D-erythritol 4-phosphate + NADP(+) = 1-deoxy-D-xylulose 5-phosphate + NADPH + H(+)</text>
        <dbReference type="Rhea" id="RHEA:13717"/>
        <dbReference type="ChEBI" id="CHEBI:15378"/>
        <dbReference type="ChEBI" id="CHEBI:57783"/>
        <dbReference type="ChEBI" id="CHEBI:57792"/>
        <dbReference type="ChEBI" id="CHEBI:58262"/>
        <dbReference type="ChEBI" id="CHEBI:58349"/>
        <dbReference type="EC" id="1.1.1.267"/>
    </reaction>
    <physiologicalReaction direction="right-to-left" evidence="8">
        <dbReference type="Rhea" id="RHEA:13719"/>
    </physiologicalReaction>
</comment>
<feature type="binding site" evidence="9">
    <location>
        <position position="54"/>
    </location>
    <ligand>
        <name>NADPH</name>
        <dbReference type="ChEBI" id="CHEBI:57783"/>
    </ligand>
</feature>
<keyword evidence="5 9" id="KW-0560">Oxidoreductase</keyword>
<dbReference type="GO" id="GO:0070402">
    <property type="term" value="F:NADPH binding"/>
    <property type="evidence" value="ECO:0007669"/>
    <property type="project" value="InterPro"/>
</dbReference>
<evidence type="ECO:0000256" key="6">
    <source>
        <dbReference type="ARBA" id="ARBA00023211"/>
    </source>
</evidence>
<dbReference type="HAMAP" id="MF_00183">
    <property type="entry name" value="DXP_reductoisom"/>
    <property type="match status" value="1"/>
</dbReference>
<dbReference type="SUPFAM" id="SSF51735">
    <property type="entry name" value="NAD(P)-binding Rossmann-fold domains"/>
    <property type="match status" value="1"/>
</dbReference>
<keyword evidence="4 9" id="KW-0521">NADP</keyword>
<dbReference type="Gene3D" id="1.10.1740.10">
    <property type="match status" value="1"/>
</dbReference>
<dbReference type="Pfam" id="PF08436">
    <property type="entry name" value="DXP_redisom_C"/>
    <property type="match status" value="1"/>
</dbReference>
<name>C8X4K8_DESRD</name>
<feature type="binding site" evidence="9">
    <location>
        <position position="168"/>
    </location>
    <ligand>
        <name>1-deoxy-D-xylulose 5-phosphate</name>
        <dbReference type="ChEBI" id="CHEBI:57792"/>
    </ligand>
</feature>
<gene>
    <name evidence="9" type="primary">dxr</name>
    <name evidence="13" type="ordered locus">Dret_1947</name>
</gene>
<dbReference type="Pfam" id="PF13288">
    <property type="entry name" value="DXPR_C"/>
    <property type="match status" value="1"/>
</dbReference>
<feature type="binding site" evidence="9">
    <location>
        <position position="30"/>
    </location>
    <ligand>
        <name>NADPH</name>
        <dbReference type="ChEBI" id="CHEBI:57783"/>
    </ligand>
</feature>
<comment type="function">
    <text evidence="9">Catalyzes the NADPH-dependent rearrangement and reduction of 1-deoxy-D-xylulose-5-phosphate (DXP) to 2-C-methyl-D-erythritol 4-phosphate (MEP).</text>
</comment>
<evidence type="ECO:0000313" key="13">
    <source>
        <dbReference type="EMBL" id="ACV69231.1"/>
    </source>
</evidence>
<feature type="binding site" evidence="9">
    <location>
        <position position="167"/>
    </location>
    <ligand>
        <name>Mn(2+)</name>
        <dbReference type="ChEBI" id="CHEBI:29035"/>
    </ligand>
</feature>
<dbReference type="InterPro" id="IPR013644">
    <property type="entry name" value="DXP_reductoisomerase_C"/>
</dbReference>
<evidence type="ECO:0000256" key="5">
    <source>
        <dbReference type="ARBA" id="ARBA00023002"/>
    </source>
</evidence>
<dbReference type="STRING" id="485915.Dret_1947"/>
<feature type="binding site" evidence="9">
    <location>
        <position position="229"/>
    </location>
    <ligand>
        <name>1-deoxy-D-xylulose 5-phosphate</name>
        <dbReference type="ChEBI" id="CHEBI:57792"/>
    </ligand>
</feature>
<feature type="binding site" evidence="9">
    <location>
        <position position="31"/>
    </location>
    <ligand>
        <name>NADPH</name>
        <dbReference type="ChEBI" id="CHEBI:57783"/>
    </ligand>
</feature>
<dbReference type="Pfam" id="PF02670">
    <property type="entry name" value="DXP_reductoisom"/>
    <property type="match status" value="1"/>
</dbReference>
<keyword evidence="7 9" id="KW-0414">Isoprene biosynthesis</keyword>
<dbReference type="NCBIfam" id="TIGR00243">
    <property type="entry name" value="Dxr"/>
    <property type="match status" value="1"/>
</dbReference>
<dbReference type="InterPro" id="IPR026877">
    <property type="entry name" value="DXPR_C"/>
</dbReference>
<comment type="similarity">
    <text evidence="2 9">Belongs to the DXR family.</text>
</comment>
<dbReference type="OrthoDB" id="9806546at2"/>